<dbReference type="STRING" id="616990.IV54_GL000686"/>
<dbReference type="AlphaFoldDB" id="A0A0R2M000"/>
<evidence type="ECO:0000313" key="4">
    <source>
        <dbReference type="Proteomes" id="UP000051906"/>
    </source>
</evidence>
<evidence type="ECO:0000256" key="1">
    <source>
        <dbReference type="SAM" id="MobiDB-lite"/>
    </source>
</evidence>
<comment type="caution">
    <text evidence="3">The sequence shown here is derived from an EMBL/GenBank/DDBJ whole genome shotgun (WGS) entry which is preliminary data.</text>
</comment>
<feature type="transmembrane region" description="Helical" evidence="2">
    <location>
        <begin position="6"/>
        <end position="24"/>
    </location>
</feature>
<evidence type="ECO:0000313" key="3">
    <source>
        <dbReference type="EMBL" id="KRO04962.1"/>
    </source>
</evidence>
<dbReference type="RefSeq" id="WP_057877558.1">
    <property type="nucleotide sequence ID" value="NZ_JQCA01000020.1"/>
</dbReference>
<feature type="transmembrane region" description="Helical" evidence="2">
    <location>
        <begin position="31"/>
        <end position="49"/>
    </location>
</feature>
<evidence type="ECO:0000256" key="2">
    <source>
        <dbReference type="SAM" id="Phobius"/>
    </source>
</evidence>
<evidence type="ECO:0008006" key="5">
    <source>
        <dbReference type="Google" id="ProtNLM"/>
    </source>
</evidence>
<feature type="region of interest" description="Disordered" evidence="1">
    <location>
        <begin position="59"/>
        <end position="96"/>
    </location>
</feature>
<organism evidence="3 4">
    <name type="scientific">Levilactobacillus paucivorans</name>
    <dbReference type="NCBI Taxonomy" id="616990"/>
    <lineage>
        <taxon>Bacteria</taxon>
        <taxon>Bacillati</taxon>
        <taxon>Bacillota</taxon>
        <taxon>Bacilli</taxon>
        <taxon>Lactobacillales</taxon>
        <taxon>Lactobacillaceae</taxon>
        <taxon>Levilactobacillus</taxon>
    </lineage>
</organism>
<gene>
    <name evidence="3" type="ORF">IV54_GL000686</name>
</gene>
<proteinExistence type="predicted"/>
<sequence length="194" mass="21409">MFLGFAILGGLVSLIAIFSLITAFHQRSSKVGASALLIIALLLTGWSVWKLPYWSHQKAADNPTTESTKKISSNSGQAFDSQTSQTTRADNEKSVNKQLGKSLQKIGTMSFDAKTKTYTLTVTNKDLQSTIRGLTKHPEQAKQAKWPRFVNSFSKTSASLKKALGTGYTFQIGLKNQKPVLIYKDGYVTHNKFE</sequence>
<keyword evidence="4" id="KW-1185">Reference proteome</keyword>
<keyword evidence="2" id="KW-0812">Transmembrane</keyword>
<keyword evidence="2" id="KW-0472">Membrane</keyword>
<name>A0A0R2M000_9LACO</name>
<accession>A0A0R2M000</accession>
<dbReference type="OrthoDB" id="2327606at2"/>
<feature type="compositionally biased region" description="Polar residues" evidence="1">
    <location>
        <begin position="62"/>
        <end position="88"/>
    </location>
</feature>
<reference evidence="3 4" key="1">
    <citation type="journal article" date="2015" name="Genome Announc.">
        <title>Expanding the biotechnology potential of lactobacilli through comparative genomics of 213 strains and associated genera.</title>
        <authorList>
            <person name="Sun Z."/>
            <person name="Harris H.M."/>
            <person name="McCann A."/>
            <person name="Guo C."/>
            <person name="Argimon S."/>
            <person name="Zhang W."/>
            <person name="Yang X."/>
            <person name="Jeffery I.B."/>
            <person name="Cooney J.C."/>
            <person name="Kagawa T.F."/>
            <person name="Liu W."/>
            <person name="Song Y."/>
            <person name="Salvetti E."/>
            <person name="Wrobel A."/>
            <person name="Rasinkangas P."/>
            <person name="Parkhill J."/>
            <person name="Rea M.C."/>
            <person name="O'Sullivan O."/>
            <person name="Ritari J."/>
            <person name="Douillard F.P."/>
            <person name="Paul Ross R."/>
            <person name="Yang R."/>
            <person name="Briner A.E."/>
            <person name="Felis G.E."/>
            <person name="de Vos W.M."/>
            <person name="Barrangou R."/>
            <person name="Klaenhammer T.R."/>
            <person name="Caufield P.W."/>
            <person name="Cui Y."/>
            <person name="Zhang H."/>
            <person name="O'Toole P.W."/>
        </authorList>
    </citation>
    <scope>NUCLEOTIDE SEQUENCE [LARGE SCALE GENOMIC DNA]</scope>
    <source>
        <strain evidence="3 4">DSM 22467</strain>
    </source>
</reference>
<protein>
    <recommendedName>
        <fullName evidence="5">DUF308 domain-containing protein</fullName>
    </recommendedName>
</protein>
<dbReference type="Proteomes" id="UP000051906">
    <property type="component" value="Unassembled WGS sequence"/>
</dbReference>
<keyword evidence="2" id="KW-1133">Transmembrane helix</keyword>
<dbReference type="PATRIC" id="fig|616990.3.peg.731"/>
<dbReference type="EMBL" id="JQCA01000020">
    <property type="protein sequence ID" value="KRO04962.1"/>
    <property type="molecule type" value="Genomic_DNA"/>
</dbReference>